<comment type="caution">
    <text evidence="3">The sequence shown here is derived from an EMBL/GenBank/DDBJ whole genome shotgun (WGS) entry which is preliminary data.</text>
</comment>
<gene>
    <name evidence="3" type="ORF">EVAR_93893_1</name>
</gene>
<feature type="signal peptide" evidence="2">
    <location>
        <begin position="1"/>
        <end position="15"/>
    </location>
</feature>
<dbReference type="Proteomes" id="UP000299102">
    <property type="component" value="Unassembled WGS sequence"/>
</dbReference>
<evidence type="ECO:0000313" key="3">
    <source>
        <dbReference type="EMBL" id="GBP18488.1"/>
    </source>
</evidence>
<reference evidence="3 4" key="1">
    <citation type="journal article" date="2019" name="Commun. Biol.">
        <title>The bagworm genome reveals a unique fibroin gene that provides high tensile strength.</title>
        <authorList>
            <person name="Kono N."/>
            <person name="Nakamura H."/>
            <person name="Ohtoshi R."/>
            <person name="Tomita M."/>
            <person name="Numata K."/>
            <person name="Arakawa K."/>
        </authorList>
    </citation>
    <scope>NUCLEOTIDE SEQUENCE [LARGE SCALE GENOMIC DNA]</scope>
</reference>
<evidence type="ECO:0000256" key="2">
    <source>
        <dbReference type="SAM" id="SignalP"/>
    </source>
</evidence>
<accession>A0A4C1TX30</accession>
<feature type="region of interest" description="Disordered" evidence="1">
    <location>
        <begin position="73"/>
        <end position="110"/>
    </location>
</feature>
<organism evidence="3 4">
    <name type="scientific">Eumeta variegata</name>
    <name type="common">Bagworm moth</name>
    <name type="synonym">Eumeta japonica</name>
    <dbReference type="NCBI Taxonomy" id="151549"/>
    <lineage>
        <taxon>Eukaryota</taxon>
        <taxon>Metazoa</taxon>
        <taxon>Ecdysozoa</taxon>
        <taxon>Arthropoda</taxon>
        <taxon>Hexapoda</taxon>
        <taxon>Insecta</taxon>
        <taxon>Pterygota</taxon>
        <taxon>Neoptera</taxon>
        <taxon>Endopterygota</taxon>
        <taxon>Lepidoptera</taxon>
        <taxon>Glossata</taxon>
        <taxon>Ditrysia</taxon>
        <taxon>Tineoidea</taxon>
        <taxon>Psychidae</taxon>
        <taxon>Oiketicinae</taxon>
        <taxon>Eumeta</taxon>
    </lineage>
</organism>
<dbReference type="EMBL" id="BGZK01000097">
    <property type="protein sequence ID" value="GBP18488.1"/>
    <property type="molecule type" value="Genomic_DNA"/>
</dbReference>
<evidence type="ECO:0000313" key="4">
    <source>
        <dbReference type="Proteomes" id="UP000299102"/>
    </source>
</evidence>
<keyword evidence="4" id="KW-1185">Reference proteome</keyword>
<keyword evidence="2" id="KW-0732">Signal</keyword>
<feature type="chain" id="PRO_5020021454" description="Secreted protein" evidence="2">
    <location>
        <begin position="16"/>
        <end position="110"/>
    </location>
</feature>
<sequence>MSFLLLLLTFFHVTHLPIRSPGHRSSLHRAIRLSIHLAIHPFIFPVVHPSIHASGHWANAFKLSVLDVLSAPVSSGRQRPSTPRAVSRREGLETEASGPEIRRRWKGASK</sequence>
<dbReference type="AlphaFoldDB" id="A0A4C1TX30"/>
<proteinExistence type="predicted"/>
<evidence type="ECO:0008006" key="5">
    <source>
        <dbReference type="Google" id="ProtNLM"/>
    </source>
</evidence>
<evidence type="ECO:0000256" key="1">
    <source>
        <dbReference type="SAM" id="MobiDB-lite"/>
    </source>
</evidence>
<name>A0A4C1TX30_EUMVA</name>
<protein>
    <recommendedName>
        <fullName evidence="5">Secreted protein</fullName>
    </recommendedName>
</protein>